<evidence type="ECO:0000256" key="2">
    <source>
        <dbReference type="ARBA" id="ARBA00022617"/>
    </source>
</evidence>
<dbReference type="PRINTS" id="PR00385">
    <property type="entry name" value="P450"/>
</dbReference>
<evidence type="ECO:0000256" key="1">
    <source>
        <dbReference type="ARBA" id="ARBA00010617"/>
    </source>
</evidence>
<keyword evidence="8" id="KW-0812">Transmembrane</keyword>
<dbReference type="InterPro" id="IPR036396">
    <property type="entry name" value="Cyt_P450_sf"/>
</dbReference>
<dbReference type="InterPro" id="IPR017972">
    <property type="entry name" value="Cyt_P450_CS"/>
</dbReference>
<gene>
    <name evidence="10" type="primary">LOC100368684</name>
</gene>
<evidence type="ECO:0000256" key="4">
    <source>
        <dbReference type="ARBA" id="ARBA00023002"/>
    </source>
</evidence>
<keyword evidence="5 7" id="KW-0408">Iron</keyword>
<evidence type="ECO:0000256" key="7">
    <source>
        <dbReference type="RuleBase" id="RU000461"/>
    </source>
</evidence>
<dbReference type="InterPro" id="IPR002401">
    <property type="entry name" value="Cyt_P450_E_grp-I"/>
</dbReference>
<name>A0ABM0GV29_SACKO</name>
<evidence type="ECO:0000256" key="6">
    <source>
        <dbReference type="ARBA" id="ARBA00023033"/>
    </source>
</evidence>
<organism evidence="9 10">
    <name type="scientific">Saccoglossus kowalevskii</name>
    <name type="common">Acorn worm</name>
    <dbReference type="NCBI Taxonomy" id="10224"/>
    <lineage>
        <taxon>Eukaryota</taxon>
        <taxon>Metazoa</taxon>
        <taxon>Hemichordata</taxon>
        <taxon>Enteropneusta</taxon>
        <taxon>Harrimaniidae</taxon>
        <taxon>Saccoglossus</taxon>
    </lineage>
</organism>
<evidence type="ECO:0000256" key="8">
    <source>
        <dbReference type="SAM" id="Phobius"/>
    </source>
</evidence>
<evidence type="ECO:0000256" key="5">
    <source>
        <dbReference type="ARBA" id="ARBA00023004"/>
    </source>
</evidence>
<feature type="transmembrane region" description="Helical" evidence="8">
    <location>
        <begin position="39"/>
        <end position="64"/>
    </location>
</feature>
<sequence length="542" mass="60720">MPFGVDAATSHDYLLAFPCGAVASLDGGKSNMIVEILSWFLGIFTSPVNVLILLVVFLVAYGLLNLRPPSGFPPGPMGYPFIGNMLDLATNPHIKFMQYANQYGDVITIKVGTSNYVVLNTIEVINEALVKKQNDFAGRTSHYSENLFSENGENIISGDFTPKWKFLRKVGHQAIRNYASGEKLEDLVRHEAFPRLQKAVADKNGEPFYPKPLLYFMVANIIATMCFGQKYELDDPELKEILKMIDDAKESIGNGLVADFIPIFQYIPTSGIRAVKSMMATWHGLIQRKVTAHKDKFNKDNPEVHDLIDDLLKIQNEAKIAGEDQADKLTDVNLRQTVSDIFGAGLDTTTNTFDWCIAFLACYPDVQTKVQNEIDDVIGLDRLPLLSDKGKLPYCDAVIHEVMRIRTVAPFAAPHKTCCDTSVGGYNLPKDTMVFLNLWNVHMNDKHWDNPGEFRPERFLDTDGKALPKPESFLPFSAGRRVCLGEVLAKSEMFLVFICLFQHYTFKVAPGKEKPDLNPCVDDLIVRCRPYNVVAHPRKGTD</sequence>
<proteinExistence type="inferred from homology"/>
<comment type="similarity">
    <text evidence="1 7">Belongs to the cytochrome P450 family.</text>
</comment>
<dbReference type="Gene3D" id="1.10.630.10">
    <property type="entry name" value="Cytochrome P450"/>
    <property type="match status" value="1"/>
</dbReference>
<keyword evidence="3 7" id="KW-0479">Metal-binding</keyword>
<evidence type="ECO:0000256" key="3">
    <source>
        <dbReference type="ARBA" id="ARBA00022723"/>
    </source>
</evidence>
<dbReference type="SUPFAM" id="SSF48264">
    <property type="entry name" value="Cytochrome P450"/>
    <property type="match status" value="1"/>
</dbReference>
<dbReference type="PANTHER" id="PTHR24289">
    <property type="entry name" value="STEROID 17-ALPHA-HYDROXYLASE/17,20 LYASE"/>
    <property type="match status" value="1"/>
</dbReference>
<keyword evidence="8" id="KW-0472">Membrane</keyword>
<keyword evidence="8" id="KW-1133">Transmembrane helix</keyword>
<evidence type="ECO:0000313" key="10">
    <source>
        <dbReference type="RefSeq" id="XP_002737962.1"/>
    </source>
</evidence>
<protein>
    <submittedName>
        <fullName evidence="10">Cytochrome P450 1A1-like</fullName>
    </submittedName>
</protein>
<dbReference type="RefSeq" id="XP_002737962.1">
    <property type="nucleotide sequence ID" value="XM_002737916.1"/>
</dbReference>
<reference evidence="10" key="1">
    <citation type="submission" date="2025-08" db="UniProtKB">
        <authorList>
            <consortium name="RefSeq"/>
        </authorList>
    </citation>
    <scope>IDENTIFICATION</scope>
    <source>
        <tissue evidence="10">Testes</tissue>
    </source>
</reference>
<keyword evidence="9" id="KW-1185">Reference proteome</keyword>
<dbReference type="PROSITE" id="PS00086">
    <property type="entry name" value="CYTOCHROME_P450"/>
    <property type="match status" value="1"/>
</dbReference>
<dbReference type="PRINTS" id="PR00463">
    <property type="entry name" value="EP450I"/>
</dbReference>
<dbReference type="InterPro" id="IPR001128">
    <property type="entry name" value="Cyt_P450"/>
</dbReference>
<evidence type="ECO:0000313" key="9">
    <source>
        <dbReference type="Proteomes" id="UP000694865"/>
    </source>
</evidence>
<keyword evidence="4 7" id="KW-0560">Oxidoreductase</keyword>
<dbReference type="GeneID" id="100368684"/>
<dbReference type="PANTHER" id="PTHR24289:SF20">
    <property type="entry name" value="STEROID 17-ALPHA-HYDROXYLASE_17,20 LYASE"/>
    <property type="match status" value="1"/>
</dbReference>
<keyword evidence="2 7" id="KW-0349">Heme</keyword>
<dbReference type="Proteomes" id="UP000694865">
    <property type="component" value="Unplaced"/>
</dbReference>
<keyword evidence="6 7" id="KW-0503">Monooxygenase</keyword>
<accession>A0ABM0GV29</accession>
<dbReference type="Pfam" id="PF00067">
    <property type="entry name" value="p450"/>
    <property type="match status" value="1"/>
</dbReference>